<feature type="domain" description="F-box" evidence="1">
    <location>
        <begin position="1"/>
        <end position="45"/>
    </location>
</feature>
<comment type="caution">
    <text evidence="2">The sequence shown here is derived from an EMBL/GenBank/DDBJ whole genome shotgun (WGS) entry which is preliminary data.</text>
</comment>
<evidence type="ECO:0000313" key="2">
    <source>
        <dbReference type="EMBL" id="KAF3450470.1"/>
    </source>
</evidence>
<proteinExistence type="predicted"/>
<dbReference type="PROSITE" id="PS50181">
    <property type="entry name" value="FBOX"/>
    <property type="match status" value="1"/>
</dbReference>
<evidence type="ECO:0000313" key="3">
    <source>
        <dbReference type="Proteomes" id="UP000796880"/>
    </source>
</evidence>
<dbReference type="PANTHER" id="PTHR31111">
    <property type="entry name" value="BNAA05G37150D PROTEIN-RELATED"/>
    <property type="match status" value="1"/>
</dbReference>
<dbReference type="AlphaFoldDB" id="A0A8K0MM32"/>
<keyword evidence="3" id="KW-1185">Reference proteome</keyword>
<dbReference type="Proteomes" id="UP000796880">
    <property type="component" value="Unassembled WGS sequence"/>
</dbReference>
<dbReference type="SMART" id="SM00256">
    <property type="entry name" value="FBOX"/>
    <property type="match status" value="1"/>
</dbReference>
<dbReference type="EMBL" id="VOIH02000003">
    <property type="protein sequence ID" value="KAF3450470.1"/>
    <property type="molecule type" value="Genomic_DNA"/>
</dbReference>
<organism evidence="2 3">
    <name type="scientific">Rhamnella rubrinervis</name>
    <dbReference type="NCBI Taxonomy" id="2594499"/>
    <lineage>
        <taxon>Eukaryota</taxon>
        <taxon>Viridiplantae</taxon>
        <taxon>Streptophyta</taxon>
        <taxon>Embryophyta</taxon>
        <taxon>Tracheophyta</taxon>
        <taxon>Spermatophyta</taxon>
        <taxon>Magnoliopsida</taxon>
        <taxon>eudicotyledons</taxon>
        <taxon>Gunneridae</taxon>
        <taxon>Pentapetalae</taxon>
        <taxon>rosids</taxon>
        <taxon>fabids</taxon>
        <taxon>Rosales</taxon>
        <taxon>Rhamnaceae</taxon>
        <taxon>rhamnoid group</taxon>
        <taxon>Rhamneae</taxon>
        <taxon>Rhamnella</taxon>
    </lineage>
</organism>
<dbReference type="OrthoDB" id="906973at2759"/>
<dbReference type="InterPro" id="IPR001810">
    <property type="entry name" value="F-box_dom"/>
</dbReference>
<protein>
    <recommendedName>
        <fullName evidence="1">F-box domain-containing protein</fullName>
    </recommendedName>
</protein>
<sequence>MEHHIPFEIITEIMSWLPVKSLLRFKCVSPQFCSLTHHNLDFIEKHKERAPAETLNVETIIHRDASFTLVLDGKYELFEWHRRFHGLMIVKDLASQFYYIRNPATRQTLRLIDPLQGTRYLIPATSINKSLANGVCKLLSFYTNTSMGITESGFQILTVNRDKQWRPLKFPDDYAGYYHHKQGETVLMTRKIRTLFDIGSTDARVFLWMTIYKDIELNLCLKVLSFHIMNEHFSTLTLTSLPQGFFSDLLKVYLMSWNECPAVAEVRNEALNVLVLEQDSKGKKLSCKSKVVVPLRFSRGDMISMRDKLAPITGTSHRLIFNKGNEYFMYDMKSEGFIRKISMHNCNKFKPSLVTLEGMISENQNNNEGT</sequence>
<reference evidence="2" key="1">
    <citation type="submission" date="2020-03" db="EMBL/GenBank/DDBJ databases">
        <title>A high-quality chromosome-level genome assembly of a woody plant with both climbing and erect habits, Rhamnella rubrinervis.</title>
        <authorList>
            <person name="Lu Z."/>
            <person name="Yang Y."/>
            <person name="Zhu X."/>
            <person name="Sun Y."/>
        </authorList>
    </citation>
    <scope>NUCLEOTIDE SEQUENCE</scope>
    <source>
        <strain evidence="2">BYM</strain>
        <tissue evidence="2">Leaf</tissue>
    </source>
</reference>
<dbReference type="PANTHER" id="PTHR31111:SF125">
    <property type="entry name" value="F-BOX PROTEIN CPR30-LIKE"/>
    <property type="match status" value="1"/>
</dbReference>
<dbReference type="Gene3D" id="1.20.1280.50">
    <property type="match status" value="1"/>
</dbReference>
<evidence type="ECO:0000259" key="1">
    <source>
        <dbReference type="PROSITE" id="PS50181"/>
    </source>
</evidence>
<dbReference type="SUPFAM" id="SSF81383">
    <property type="entry name" value="F-box domain"/>
    <property type="match status" value="1"/>
</dbReference>
<dbReference type="InterPro" id="IPR036047">
    <property type="entry name" value="F-box-like_dom_sf"/>
</dbReference>
<dbReference type="Pfam" id="PF00646">
    <property type="entry name" value="F-box"/>
    <property type="match status" value="1"/>
</dbReference>
<name>A0A8K0MM32_9ROSA</name>
<accession>A0A8K0MM32</accession>
<gene>
    <name evidence="2" type="ORF">FNV43_RR06553</name>
</gene>